<protein>
    <submittedName>
        <fullName evidence="1">Uncharacterized protein (TIGR04540 family)</fullName>
    </submittedName>
</protein>
<dbReference type="RefSeq" id="WP_209482156.1">
    <property type="nucleotide sequence ID" value="NZ_JAGGKK010000027.1"/>
</dbReference>
<name>A0ABS4HIK3_9BACI</name>
<organism evidence="1 2">
    <name type="scientific">Virgibacillus litoralis</name>
    <dbReference type="NCBI Taxonomy" id="578221"/>
    <lineage>
        <taxon>Bacteria</taxon>
        <taxon>Bacillati</taxon>
        <taxon>Bacillota</taxon>
        <taxon>Bacilli</taxon>
        <taxon>Bacillales</taxon>
        <taxon>Bacillaceae</taxon>
        <taxon>Virgibacillus</taxon>
    </lineage>
</organism>
<accession>A0ABS4HIK3</accession>
<dbReference type="EMBL" id="JAGGKK010000027">
    <property type="protein sequence ID" value="MBP1950693.1"/>
    <property type="molecule type" value="Genomic_DNA"/>
</dbReference>
<keyword evidence="2" id="KW-1185">Reference proteome</keyword>
<dbReference type="NCBIfam" id="TIGR04540">
    <property type="entry name" value="CLB_0814_fam"/>
    <property type="match status" value="1"/>
</dbReference>
<reference evidence="1 2" key="1">
    <citation type="submission" date="2021-03" db="EMBL/GenBank/DDBJ databases">
        <title>Genomic Encyclopedia of Type Strains, Phase IV (KMG-IV): sequencing the most valuable type-strain genomes for metagenomic binning, comparative biology and taxonomic classification.</title>
        <authorList>
            <person name="Goeker M."/>
        </authorList>
    </citation>
    <scope>NUCLEOTIDE SEQUENCE [LARGE SCALE GENOMIC DNA]</scope>
    <source>
        <strain evidence="1 2">DSM 21085</strain>
    </source>
</reference>
<comment type="caution">
    <text evidence="1">The sequence shown here is derived from an EMBL/GenBank/DDBJ whole genome shotgun (WGS) entry which is preliminary data.</text>
</comment>
<sequence>MDVKLFQKTQRDLAASINLVIDKYWEDEVNESKMVELIQKLYITNTNKLVKNGDYTTIIRQQCGKRRLEVVDQVIKQTNVG</sequence>
<proteinExistence type="predicted"/>
<dbReference type="InterPro" id="IPR030902">
    <property type="entry name" value="CLB_0814_fam"/>
</dbReference>
<evidence type="ECO:0000313" key="2">
    <source>
        <dbReference type="Proteomes" id="UP001519328"/>
    </source>
</evidence>
<evidence type="ECO:0000313" key="1">
    <source>
        <dbReference type="EMBL" id="MBP1950693.1"/>
    </source>
</evidence>
<dbReference type="Proteomes" id="UP001519328">
    <property type="component" value="Unassembled WGS sequence"/>
</dbReference>
<gene>
    <name evidence="1" type="ORF">J2Z82_003665</name>
</gene>